<dbReference type="Proteomes" id="UP000694383">
    <property type="component" value="Unplaced"/>
</dbReference>
<name>A0A8C7X1D7_9TELE</name>
<accession>A0A8C7X1D7</accession>
<reference evidence="1" key="2">
    <citation type="submission" date="2025-09" db="UniProtKB">
        <authorList>
            <consortium name="Ensembl"/>
        </authorList>
    </citation>
    <scope>IDENTIFICATION</scope>
</reference>
<keyword evidence="2" id="KW-1185">Reference proteome</keyword>
<evidence type="ECO:0000313" key="1">
    <source>
        <dbReference type="Ensembl" id="ENSOSIP00000006266.1"/>
    </source>
</evidence>
<organism evidence="1 2">
    <name type="scientific">Oryzias sinensis</name>
    <name type="common">Chinese medaka</name>
    <dbReference type="NCBI Taxonomy" id="183150"/>
    <lineage>
        <taxon>Eukaryota</taxon>
        <taxon>Metazoa</taxon>
        <taxon>Chordata</taxon>
        <taxon>Craniata</taxon>
        <taxon>Vertebrata</taxon>
        <taxon>Euteleostomi</taxon>
        <taxon>Actinopterygii</taxon>
        <taxon>Neopterygii</taxon>
        <taxon>Teleostei</taxon>
        <taxon>Neoteleostei</taxon>
        <taxon>Acanthomorphata</taxon>
        <taxon>Ovalentaria</taxon>
        <taxon>Atherinomorphae</taxon>
        <taxon>Beloniformes</taxon>
        <taxon>Adrianichthyidae</taxon>
        <taxon>Oryziinae</taxon>
        <taxon>Oryzias</taxon>
    </lineage>
</organism>
<sequence>MQFLGVQHAQICVSLLDVIHVLHGQLQTRQDNLSVCCDLWVGGDGGGVVEVPKAAKVPLSPGTSNKTTFTQNIFIHLFWTFSYLLPFNQSMFF</sequence>
<reference evidence="1" key="1">
    <citation type="submission" date="2025-08" db="UniProtKB">
        <authorList>
            <consortium name="Ensembl"/>
        </authorList>
    </citation>
    <scope>IDENTIFICATION</scope>
</reference>
<dbReference type="Ensembl" id="ENSOSIT00000006714.1">
    <property type="protein sequence ID" value="ENSOSIP00000006266.1"/>
    <property type="gene ID" value="ENSOSIG00000004274.1"/>
</dbReference>
<dbReference type="GeneTree" id="ENSGT01150000289251"/>
<proteinExistence type="predicted"/>
<dbReference type="AlphaFoldDB" id="A0A8C7X1D7"/>
<evidence type="ECO:0000313" key="2">
    <source>
        <dbReference type="Proteomes" id="UP000694383"/>
    </source>
</evidence>
<protein>
    <submittedName>
        <fullName evidence="1">Uncharacterized protein</fullName>
    </submittedName>
</protein>